<name>H2Z444_CIOSA</name>
<proteinExistence type="predicted"/>
<dbReference type="Proteomes" id="UP000007875">
    <property type="component" value="Unassembled WGS sequence"/>
</dbReference>
<dbReference type="Ensembl" id="ENSCSAVT00000012499.1">
    <property type="protein sequence ID" value="ENSCSAVP00000012356.1"/>
    <property type="gene ID" value="ENSCSAVG00000007266.1"/>
</dbReference>
<accession>H2Z444</accession>
<dbReference type="AlphaFoldDB" id="H2Z444"/>
<evidence type="ECO:0000313" key="5">
    <source>
        <dbReference type="Proteomes" id="UP000007875"/>
    </source>
</evidence>
<feature type="domain" description="SKICH" evidence="3">
    <location>
        <begin position="38"/>
        <end position="139"/>
    </location>
</feature>
<keyword evidence="5" id="KW-1185">Reference proteome</keyword>
<dbReference type="PANTHER" id="PTHR31915:SF6">
    <property type="entry name" value="SKICH DOMAIN-CONTAINING PROTEIN"/>
    <property type="match status" value="1"/>
</dbReference>
<organism evidence="4 5">
    <name type="scientific">Ciona savignyi</name>
    <name type="common">Pacific transparent sea squirt</name>
    <dbReference type="NCBI Taxonomy" id="51511"/>
    <lineage>
        <taxon>Eukaryota</taxon>
        <taxon>Metazoa</taxon>
        <taxon>Chordata</taxon>
        <taxon>Tunicata</taxon>
        <taxon>Ascidiacea</taxon>
        <taxon>Phlebobranchia</taxon>
        <taxon>Cionidae</taxon>
        <taxon>Ciona</taxon>
    </lineage>
</organism>
<dbReference type="Gene3D" id="2.60.40.2840">
    <property type="match status" value="1"/>
</dbReference>
<reference evidence="4" key="2">
    <citation type="submission" date="2025-08" db="UniProtKB">
        <authorList>
            <consortium name="Ensembl"/>
        </authorList>
    </citation>
    <scope>IDENTIFICATION</scope>
</reference>
<dbReference type="GeneTree" id="ENSGT00950000183025"/>
<dbReference type="HOGENOM" id="CLU_021315_2_0_1"/>
<evidence type="ECO:0000259" key="3">
    <source>
        <dbReference type="Pfam" id="PF17751"/>
    </source>
</evidence>
<dbReference type="eggNOG" id="ENOG502QQ1D">
    <property type="taxonomic scope" value="Eukaryota"/>
</dbReference>
<dbReference type="STRING" id="51511.ENSCSAVP00000012356"/>
<dbReference type="InterPro" id="IPR041611">
    <property type="entry name" value="SKICH"/>
</dbReference>
<evidence type="ECO:0000256" key="2">
    <source>
        <dbReference type="SAM" id="Coils"/>
    </source>
</evidence>
<sequence>MASSEIEASGEMLKSCDVPFIPESSSVYDMAISTFSQVIFPDTPDFFPPEKDITVRYILAEIEPSTRDWVGLFRVGWASPRDYSTYVWAPKPIADESGNLSQTITFQAYQLPKDDNEFYQLCYVTRQGYVRGASTPFQFRLCTENDCLVEVEDESGMIILKTKSDALEEQLSKAKEERNALESEMKLLFQAKVLLEENLKKISEELAMAQEQNRVSEEKKADVVASMEKMTEEYEKVTHRLAKAEKRIEKTKADLASAQNNIKELQESMSSLQAQIVAAEQERLQEKINYEEEIKIREMMMLEKDVQMNVLREEIKTMSTIKEEIQQKSSLKVNEQESAFKVVTKENENLRVKCQSLKDERDLFKDQFTKSELARNEALKDKASLEEKLQYAIKDAEMQQEKVDAAEEKIKVVEKQWKELNKKHKIETNHVQDELRNSSERANALEAAKKLLTQELSDTTATRD</sequence>
<dbReference type="InterPro" id="IPR051002">
    <property type="entry name" value="UBA_autophagy_assoc_protein"/>
</dbReference>
<evidence type="ECO:0000256" key="1">
    <source>
        <dbReference type="ARBA" id="ARBA00023054"/>
    </source>
</evidence>
<reference evidence="5" key="1">
    <citation type="submission" date="2003-08" db="EMBL/GenBank/DDBJ databases">
        <authorList>
            <person name="Birren B."/>
            <person name="Nusbaum C."/>
            <person name="Abebe A."/>
            <person name="Abouelleil A."/>
            <person name="Adekoya E."/>
            <person name="Ait-zahra M."/>
            <person name="Allen N."/>
            <person name="Allen T."/>
            <person name="An P."/>
            <person name="Anderson M."/>
            <person name="Anderson S."/>
            <person name="Arachchi H."/>
            <person name="Armbruster J."/>
            <person name="Bachantsang P."/>
            <person name="Baldwin J."/>
            <person name="Barry A."/>
            <person name="Bayul T."/>
            <person name="Blitshsteyn B."/>
            <person name="Bloom T."/>
            <person name="Blye J."/>
            <person name="Boguslavskiy L."/>
            <person name="Borowsky M."/>
            <person name="Boukhgalter B."/>
            <person name="Brunache A."/>
            <person name="Butler J."/>
            <person name="Calixte N."/>
            <person name="Calvo S."/>
            <person name="Camarata J."/>
            <person name="Campo K."/>
            <person name="Chang J."/>
            <person name="Cheshatsang Y."/>
            <person name="Citroen M."/>
            <person name="Collymore A."/>
            <person name="Considine T."/>
            <person name="Cook A."/>
            <person name="Cooke P."/>
            <person name="Corum B."/>
            <person name="Cuomo C."/>
            <person name="David R."/>
            <person name="Dawoe T."/>
            <person name="Degray S."/>
            <person name="Dodge S."/>
            <person name="Dooley K."/>
            <person name="Dorje P."/>
            <person name="Dorjee K."/>
            <person name="Dorris L."/>
            <person name="Duffey N."/>
            <person name="Dupes A."/>
            <person name="Elkins T."/>
            <person name="Engels R."/>
            <person name="Erickson J."/>
            <person name="Farina A."/>
            <person name="Faro S."/>
            <person name="Ferreira P."/>
            <person name="Fischer H."/>
            <person name="Fitzgerald M."/>
            <person name="Foley K."/>
            <person name="Gage D."/>
            <person name="Galagan J."/>
            <person name="Gearin G."/>
            <person name="Gnerre S."/>
            <person name="Gnirke A."/>
            <person name="Goyette A."/>
            <person name="Graham J."/>
            <person name="Grandbois E."/>
            <person name="Gyaltsen K."/>
            <person name="Hafez N."/>
            <person name="Hagopian D."/>
            <person name="Hagos B."/>
            <person name="Hall J."/>
            <person name="Hatcher B."/>
            <person name="Heller A."/>
            <person name="Higgins H."/>
            <person name="Honan T."/>
            <person name="Horn A."/>
            <person name="Houde N."/>
            <person name="Hughes L."/>
            <person name="Hulme W."/>
            <person name="Husby E."/>
            <person name="Iliev I."/>
            <person name="Jaffe D."/>
            <person name="Jones C."/>
            <person name="Kamal M."/>
            <person name="Kamat A."/>
            <person name="Kamvysselis M."/>
            <person name="Karlsson E."/>
            <person name="Kells C."/>
            <person name="Kieu A."/>
            <person name="Kisner P."/>
            <person name="Kodira C."/>
            <person name="Kulbokas E."/>
            <person name="Labutti K."/>
            <person name="Lama D."/>
            <person name="Landers T."/>
            <person name="Leger J."/>
            <person name="Levine S."/>
            <person name="Lewis D."/>
            <person name="Lewis T."/>
            <person name="Lindblad-toh K."/>
            <person name="Liu X."/>
            <person name="Lokyitsang T."/>
            <person name="Lokyitsang Y."/>
            <person name="Lucien O."/>
            <person name="Lui A."/>
            <person name="Ma L.J."/>
            <person name="Mabbitt R."/>
            <person name="Macdonald J."/>
            <person name="Maclean C."/>
            <person name="Major J."/>
            <person name="Manning J."/>
            <person name="Marabella R."/>
            <person name="Maru K."/>
            <person name="Matthews C."/>
            <person name="Mauceli E."/>
            <person name="Mccarthy M."/>
            <person name="Mcdonough S."/>
            <person name="Mcghee T."/>
            <person name="Meldrim J."/>
            <person name="Meneus L."/>
            <person name="Mesirov J."/>
            <person name="Mihalev A."/>
            <person name="Mihova T."/>
            <person name="Mikkelsen T."/>
            <person name="Mlenga V."/>
            <person name="Moru K."/>
            <person name="Mozes J."/>
            <person name="Mulrain L."/>
            <person name="Munson G."/>
            <person name="Naylor J."/>
            <person name="Newes C."/>
            <person name="Nguyen C."/>
            <person name="Nguyen N."/>
            <person name="Nguyen T."/>
            <person name="Nicol R."/>
            <person name="Nielsen C."/>
            <person name="Nizzari M."/>
            <person name="Norbu C."/>
            <person name="Norbu N."/>
            <person name="O'donnell P."/>
            <person name="Okoawo O."/>
            <person name="O'leary S."/>
            <person name="Omotosho B."/>
            <person name="O'neill K."/>
            <person name="Osman S."/>
            <person name="Parker S."/>
            <person name="Perrin D."/>
            <person name="Phunkhang P."/>
            <person name="Piqani B."/>
            <person name="Purcell S."/>
            <person name="Rachupka T."/>
            <person name="Ramasamy U."/>
            <person name="Rameau R."/>
            <person name="Ray V."/>
            <person name="Raymond C."/>
            <person name="Retta R."/>
            <person name="Richardson S."/>
            <person name="Rise C."/>
            <person name="Rodriguez J."/>
            <person name="Rogers J."/>
            <person name="Rogov P."/>
            <person name="Rutman M."/>
            <person name="Schupbach R."/>
            <person name="Seaman C."/>
            <person name="Settipalli S."/>
            <person name="Sharpe T."/>
            <person name="Sheridan J."/>
            <person name="Sherpa N."/>
            <person name="Shi J."/>
            <person name="Smirnov S."/>
            <person name="Smith C."/>
            <person name="Sougnez C."/>
            <person name="Spencer B."/>
            <person name="Stalker J."/>
            <person name="Stange-thomann N."/>
            <person name="Stavropoulos S."/>
            <person name="Stetson K."/>
            <person name="Stone C."/>
            <person name="Stone S."/>
            <person name="Stubbs M."/>
            <person name="Talamas J."/>
            <person name="Tchuinga P."/>
            <person name="Tenzing P."/>
            <person name="Tesfaye S."/>
            <person name="Theodore J."/>
            <person name="Thoulutsang Y."/>
            <person name="Topham K."/>
            <person name="Towey S."/>
            <person name="Tsamla T."/>
            <person name="Tsomo N."/>
            <person name="Vallee D."/>
            <person name="Vassiliev H."/>
            <person name="Venkataraman V."/>
            <person name="Vinson J."/>
            <person name="Vo A."/>
            <person name="Wade C."/>
            <person name="Wang S."/>
            <person name="Wangchuk T."/>
            <person name="Wangdi T."/>
            <person name="Whittaker C."/>
            <person name="Wilkinson J."/>
            <person name="Wu Y."/>
            <person name="Wyman D."/>
            <person name="Yadav S."/>
            <person name="Yang S."/>
            <person name="Yang X."/>
            <person name="Yeager S."/>
            <person name="Yee E."/>
            <person name="Young G."/>
            <person name="Zainoun J."/>
            <person name="Zembeck L."/>
            <person name="Zimmer A."/>
            <person name="Zody M."/>
            <person name="Lander E."/>
        </authorList>
    </citation>
    <scope>NUCLEOTIDE SEQUENCE [LARGE SCALE GENOMIC DNA]</scope>
</reference>
<dbReference type="Pfam" id="PF17751">
    <property type="entry name" value="SKICH"/>
    <property type="match status" value="1"/>
</dbReference>
<protein>
    <recommendedName>
        <fullName evidence="3">SKICH domain-containing protein</fullName>
    </recommendedName>
</protein>
<evidence type="ECO:0000313" key="4">
    <source>
        <dbReference type="Ensembl" id="ENSCSAVP00000012356.1"/>
    </source>
</evidence>
<feature type="coiled-coil region" evidence="2">
    <location>
        <begin position="157"/>
        <end position="462"/>
    </location>
</feature>
<dbReference type="OMA" id="VERSAYV"/>
<dbReference type="PANTHER" id="PTHR31915">
    <property type="entry name" value="SKICH DOMAIN-CONTAINING PROTEIN"/>
    <property type="match status" value="1"/>
</dbReference>
<dbReference type="InParanoid" id="H2Z444"/>
<reference evidence="4" key="3">
    <citation type="submission" date="2025-09" db="UniProtKB">
        <authorList>
            <consortium name="Ensembl"/>
        </authorList>
    </citation>
    <scope>IDENTIFICATION</scope>
</reference>
<keyword evidence="1 2" id="KW-0175">Coiled coil</keyword>